<proteinExistence type="predicted"/>
<comment type="caution">
    <text evidence="2">The sequence shown here is derived from an EMBL/GenBank/DDBJ whole genome shotgun (WGS) entry which is preliminary data.</text>
</comment>
<sequence length="129" mass="15141">MIRNNVRTSSLLSLKKRVEAIARLNLLKLIKAVYEHHPRPKQLIVENDLPQKLQNLIEERRDGQRSGGQVLNQNQQQNIQENQQQNNKDQHIHVQQADENDNWLQQYTNFGVGYDDYNEQQDDNGGNQQ</sequence>
<evidence type="ECO:0000313" key="2">
    <source>
        <dbReference type="EMBL" id="CAA7050991.1"/>
    </source>
</evidence>
<dbReference type="AlphaFoldDB" id="A0A6D2KD87"/>
<name>A0A6D2KD87_9BRAS</name>
<dbReference type="EMBL" id="CACVBM020001462">
    <property type="protein sequence ID" value="CAA7050991.1"/>
    <property type="molecule type" value="Genomic_DNA"/>
</dbReference>
<evidence type="ECO:0000313" key="3">
    <source>
        <dbReference type="Proteomes" id="UP000467841"/>
    </source>
</evidence>
<dbReference type="OrthoDB" id="8693905at2759"/>
<protein>
    <submittedName>
        <fullName evidence="2">Uncharacterized protein</fullName>
    </submittedName>
</protein>
<dbReference type="Proteomes" id="UP000467841">
    <property type="component" value="Unassembled WGS sequence"/>
</dbReference>
<accession>A0A6D2KD87</accession>
<evidence type="ECO:0000256" key="1">
    <source>
        <dbReference type="SAM" id="MobiDB-lite"/>
    </source>
</evidence>
<organism evidence="2 3">
    <name type="scientific">Microthlaspi erraticum</name>
    <dbReference type="NCBI Taxonomy" id="1685480"/>
    <lineage>
        <taxon>Eukaryota</taxon>
        <taxon>Viridiplantae</taxon>
        <taxon>Streptophyta</taxon>
        <taxon>Embryophyta</taxon>
        <taxon>Tracheophyta</taxon>
        <taxon>Spermatophyta</taxon>
        <taxon>Magnoliopsida</taxon>
        <taxon>eudicotyledons</taxon>
        <taxon>Gunneridae</taxon>
        <taxon>Pentapetalae</taxon>
        <taxon>rosids</taxon>
        <taxon>malvids</taxon>
        <taxon>Brassicales</taxon>
        <taxon>Brassicaceae</taxon>
        <taxon>Coluteocarpeae</taxon>
        <taxon>Microthlaspi</taxon>
    </lineage>
</organism>
<feature type="region of interest" description="Disordered" evidence="1">
    <location>
        <begin position="61"/>
        <end position="100"/>
    </location>
</feature>
<keyword evidence="3" id="KW-1185">Reference proteome</keyword>
<feature type="compositionally biased region" description="Low complexity" evidence="1">
    <location>
        <begin position="72"/>
        <end position="87"/>
    </location>
</feature>
<reference evidence="2" key="1">
    <citation type="submission" date="2020-01" db="EMBL/GenBank/DDBJ databases">
        <authorList>
            <person name="Mishra B."/>
        </authorList>
    </citation>
    <scope>NUCLEOTIDE SEQUENCE [LARGE SCALE GENOMIC DNA]</scope>
</reference>
<gene>
    <name evidence="2" type="ORF">MERR_LOCUS38226</name>
</gene>